<dbReference type="EMBL" id="KN833951">
    <property type="protein sequence ID" value="KIK14188.1"/>
    <property type="molecule type" value="Genomic_DNA"/>
</dbReference>
<accession>A0A0C9Z2D2</accession>
<dbReference type="Proteomes" id="UP000054018">
    <property type="component" value="Unassembled WGS sequence"/>
</dbReference>
<dbReference type="OrthoDB" id="2673676at2759"/>
<organism evidence="2 3">
    <name type="scientific">Pisolithus microcarpus 441</name>
    <dbReference type="NCBI Taxonomy" id="765257"/>
    <lineage>
        <taxon>Eukaryota</taxon>
        <taxon>Fungi</taxon>
        <taxon>Dikarya</taxon>
        <taxon>Basidiomycota</taxon>
        <taxon>Agaricomycotina</taxon>
        <taxon>Agaricomycetes</taxon>
        <taxon>Agaricomycetidae</taxon>
        <taxon>Boletales</taxon>
        <taxon>Sclerodermatineae</taxon>
        <taxon>Pisolithaceae</taxon>
        <taxon>Pisolithus</taxon>
    </lineage>
</organism>
<name>A0A0C9Z2D2_9AGAM</name>
<keyword evidence="3" id="KW-1185">Reference proteome</keyword>
<sequence length="307" mass="33925">MSSHLTPPPSSPQFYHMNASECCSELPPSSPLCTPRIQKASDGKTDKGTMQLPSTPVPKHVLRRSSSQGTVHVPRSIGKSPLGDHSGDYLAASLPPAIHKLSACAKQAHNKFTPYHKPHGASSIELRFTEKSLDRHPCNDITLEDARKGKALLMRGLRAMSENTFSKALAMKEADRESARLRALMTAWELEAVSHQREFLLAIQEENMQQFLQSADDLQFFMNILECCSVNELKNEEDFQVGTYGQDLTSLALEDEHLSQMEEVSGERVEREAVNSQDDLLAILAAAVNVDALETDGSETSEDEVHL</sequence>
<evidence type="ECO:0000256" key="1">
    <source>
        <dbReference type="SAM" id="MobiDB-lite"/>
    </source>
</evidence>
<evidence type="ECO:0000313" key="2">
    <source>
        <dbReference type="EMBL" id="KIK14188.1"/>
    </source>
</evidence>
<evidence type="ECO:0000313" key="3">
    <source>
        <dbReference type="Proteomes" id="UP000054018"/>
    </source>
</evidence>
<protein>
    <submittedName>
        <fullName evidence="2">Uncharacterized protein</fullName>
    </submittedName>
</protein>
<reference evidence="2 3" key="1">
    <citation type="submission" date="2014-04" db="EMBL/GenBank/DDBJ databases">
        <authorList>
            <consortium name="DOE Joint Genome Institute"/>
            <person name="Kuo A."/>
            <person name="Kohler A."/>
            <person name="Costa M.D."/>
            <person name="Nagy L.G."/>
            <person name="Floudas D."/>
            <person name="Copeland A."/>
            <person name="Barry K.W."/>
            <person name="Cichocki N."/>
            <person name="Veneault-Fourrey C."/>
            <person name="LaButti K."/>
            <person name="Lindquist E.A."/>
            <person name="Lipzen A."/>
            <person name="Lundell T."/>
            <person name="Morin E."/>
            <person name="Murat C."/>
            <person name="Sun H."/>
            <person name="Tunlid A."/>
            <person name="Henrissat B."/>
            <person name="Grigoriev I.V."/>
            <person name="Hibbett D.S."/>
            <person name="Martin F."/>
            <person name="Nordberg H.P."/>
            <person name="Cantor M.N."/>
            <person name="Hua S.X."/>
        </authorList>
    </citation>
    <scope>NUCLEOTIDE SEQUENCE [LARGE SCALE GENOMIC DNA]</scope>
    <source>
        <strain evidence="2 3">441</strain>
    </source>
</reference>
<gene>
    <name evidence="2" type="ORF">PISMIDRAFT_17479</name>
</gene>
<reference evidence="3" key="2">
    <citation type="submission" date="2015-01" db="EMBL/GenBank/DDBJ databases">
        <title>Evolutionary Origins and Diversification of the Mycorrhizal Mutualists.</title>
        <authorList>
            <consortium name="DOE Joint Genome Institute"/>
            <consortium name="Mycorrhizal Genomics Consortium"/>
            <person name="Kohler A."/>
            <person name="Kuo A."/>
            <person name="Nagy L.G."/>
            <person name="Floudas D."/>
            <person name="Copeland A."/>
            <person name="Barry K.W."/>
            <person name="Cichocki N."/>
            <person name="Veneault-Fourrey C."/>
            <person name="LaButti K."/>
            <person name="Lindquist E.A."/>
            <person name="Lipzen A."/>
            <person name="Lundell T."/>
            <person name="Morin E."/>
            <person name="Murat C."/>
            <person name="Riley R."/>
            <person name="Ohm R."/>
            <person name="Sun H."/>
            <person name="Tunlid A."/>
            <person name="Henrissat B."/>
            <person name="Grigoriev I.V."/>
            <person name="Hibbett D.S."/>
            <person name="Martin F."/>
        </authorList>
    </citation>
    <scope>NUCLEOTIDE SEQUENCE [LARGE SCALE GENOMIC DNA]</scope>
    <source>
        <strain evidence="3">441</strain>
    </source>
</reference>
<dbReference type="HOGENOM" id="CLU_073155_0_0_1"/>
<dbReference type="AlphaFoldDB" id="A0A0C9Z2D2"/>
<proteinExistence type="predicted"/>
<feature type="region of interest" description="Disordered" evidence="1">
    <location>
        <begin position="38"/>
        <end position="57"/>
    </location>
</feature>